<dbReference type="AlphaFoldDB" id="A0A367F8Y1"/>
<reference evidence="1 2" key="1">
    <citation type="submission" date="2018-06" db="EMBL/GenBank/DDBJ databases">
        <title>Sphaerisporangium craniellae sp. nov., isolated from a marine sponge in the South China Sea.</title>
        <authorList>
            <person name="Li L."/>
        </authorList>
    </citation>
    <scope>NUCLEOTIDE SEQUENCE [LARGE SCALE GENOMIC DNA]</scope>
    <source>
        <strain evidence="1 2">CCTCC AA 208026</strain>
    </source>
</reference>
<keyword evidence="2" id="KW-1185">Reference proteome</keyword>
<name>A0A367F8Y1_9ACTN</name>
<comment type="caution">
    <text evidence="1">The sequence shown here is derived from an EMBL/GenBank/DDBJ whole genome shotgun (WGS) entry which is preliminary data.</text>
</comment>
<organism evidence="1 2">
    <name type="scientific">Sphaerisporangium album</name>
    <dbReference type="NCBI Taxonomy" id="509200"/>
    <lineage>
        <taxon>Bacteria</taxon>
        <taxon>Bacillati</taxon>
        <taxon>Actinomycetota</taxon>
        <taxon>Actinomycetes</taxon>
        <taxon>Streptosporangiales</taxon>
        <taxon>Streptosporangiaceae</taxon>
        <taxon>Sphaerisporangium</taxon>
    </lineage>
</organism>
<accession>A0A367F8Y1</accession>
<dbReference type="EMBL" id="QOIL01000018">
    <property type="protein sequence ID" value="RCG26823.1"/>
    <property type="molecule type" value="Genomic_DNA"/>
</dbReference>
<protein>
    <submittedName>
        <fullName evidence="1">Uncharacterized protein</fullName>
    </submittedName>
</protein>
<gene>
    <name evidence="1" type="ORF">DQ384_28455</name>
</gene>
<sequence>MTVIESTLGSVRQQAAAAFYLAGQAKGEAEAASGLYGAMVDDLKGIREQQNLHTAILTGHSKILDGLATTVQEHTRTLEGHTQKLNVLTTTVDGHTGILEGHTNKLDEHTKKLDEHTMKLDEHGTKLDEILDIVRTLK</sequence>
<proteinExistence type="predicted"/>
<evidence type="ECO:0000313" key="1">
    <source>
        <dbReference type="EMBL" id="RCG26823.1"/>
    </source>
</evidence>
<dbReference type="Proteomes" id="UP000253094">
    <property type="component" value="Unassembled WGS sequence"/>
</dbReference>
<evidence type="ECO:0000313" key="2">
    <source>
        <dbReference type="Proteomes" id="UP000253094"/>
    </source>
</evidence>